<proteinExistence type="predicted"/>
<keyword evidence="3" id="KW-1185">Reference proteome</keyword>
<dbReference type="SUPFAM" id="SSF56349">
    <property type="entry name" value="DNA breaking-rejoining enzymes"/>
    <property type="match status" value="1"/>
</dbReference>
<reference evidence="3" key="1">
    <citation type="journal article" date="2019" name="Int. J. Syst. Evol. Microbiol.">
        <title>The Global Catalogue of Microorganisms (GCM) 10K type strain sequencing project: providing services to taxonomists for standard genome sequencing and annotation.</title>
        <authorList>
            <consortium name="The Broad Institute Genomics Platform"/>
            <consortium name="The Broad Institute Genome Sequencing Center for Infectious Disease"/>
            <person name="Wu L."/>
            <person name="Ma J."/>
        </authorList>
    </citation>
    <scope>NUCLEOTIDE SEQUENCE [LARGE SCALE GENOMIC DNA]</scope>
    <source>
        <strain evidence="3">JCM 18274</strain>
    </source>
</reference>
<accession>A0ABP9ETY1</accession>
<dbReference type="InterPro" id="IPR013762">
    <property type="entry name" value="Integrase-like_cat_sf"/>
</dbReference>
<comment type="caution">
    <text evidence="2">The sequence shown here is derived from an EMBL/GenBank/DDBJ whole genome shotgun (WGS) entry which is preliminary data.</text>
</comment>
<organism evidence="2 3">
    <name type="scientific">Flaviramulus aquimarinus</name>
    <dbReference type="NCBI Taxonomy" id="1170456"/>
    <lineage>
        <taxon>Bacteria</taxon>
        <taxon>Pseudomonadati</taxon>
        <taxon>Bacteroidota</taxon>
        <taxon>Flavobacteriia</taxon>
        <taxon>Flavobacteriales</taxon>
        <taxon>Flavobacteriaceae</taxon>
        <taxon>Flaviramulus</taxon>
    </lineage>
</organism>
<evidence type="ECO:0000256" key="1">
    <source>
        <dbReference type="ARBA" id="ARBA00023172"/>
    </source>
</evidence>
<dbReference type="RefSeq" id="WP_345272758.1">
    <property type="nucleotide sequence ID" value="NZ_BAABJH010000001.1"/>
</dbReference>
<evidence type="ECO:0008006" key="4">
    <source>
        <dbReference type="Google" id="ProtNLM"/>
    </source>
</evidence>
<name>A0ABP9ETY1_9FLAO</name>
<gene>
    <name evidence="2" type="ORF">GCM10023311_08060</name>
</gene>
<dbReference type="Gene3D" id="1.10.443.10">
    <property type="entry name" value="Intergrase catalytic core"/>
    <property type="match status" value="1"/>
</dbReference>
<evidence type="ECO:0000313" key="3">
    <source>
        <dbReference type="Proteomes" id="UP001500433"/>
    </source>
</evidence>
<keyword evidence="1" id="KW-0233">DNA recombination</keyword>
<dbReference type="InterPro" id="IPR011010">
    <property type="entry name" value="DNA_brk_join_enz"/>
</dbReference>
<dbReference type="EMBL" id="BAABJH010000001">
    <property type="protein sequence ID" value="GAA4886875.1"/>
    <property type="molecule type" value="Genomic_DNA"/>
</dbReference>
<dbReference type="Proteomes" id="UP001500433">
    <property type="component" value="Unassembled WGS sequence"/>
</dbReference>
<evidence type="ECO:0000313" key="2">
    <source>
        <dbReference type="EMBL" id="GAA4886875.1"/>
    </source>
</evidence>
<sequence length="145" mass="16624">MKIEQKERGFLTKEELKSIEDLSSSIERLVVVKDLFLFSCYTGISHSDIIELTSDNIVTGIDVHPWIMADRIKTGTPFKIPLLSKAAILIDKYKEHIRTYDTDSLLPKLSNQKLNNFLKEISDLCGIKKNLPFIWPDIRLPLPLP</sequence>
<protein>
    <recommendedName>
        <fullName evidence="4">Tyr recombinase domain-containing protein</fullName>
    </recommendedName>
</protein>